<organism evidence="4 5">
    <name type="scientific">Calidifontibacter indicus</name>
    <dbReference type="NCBI Taxonomy" id="419650"/>
    <lineage>
        <taxon>Bacteria</taxon>
        <taxon>Bacillati</taxon>
        <taxon>Actinomycetota</taxon>
        <taxon>Actinomycetes</taxon>
        <taxon>Micrococcales</taxon>
        <taxon>Dermacoccaceae</taxon>
        <taxon>Calidifontibacter</taxon>
    </lineage>
</organism>
<keyword evidence="2" id="KW-0472">Membrane</keyword>
<dbReference type="PANTHER" id="PTHR36933">
    <property type="entry name" value="SLL0788 PROTEIN"/>
    <property type="match status" value="1"/>
</dbReference>
<dbReference type="Gene3D" id="1.20.1260.10">
    <property type="match status" value="1"/>
</dbReference>
<evidence type="ECO:0000313" key="5">
    <source>
        <dbReference type="Proteomes" id="UP000256253"/>
    </source>
</evidence>
<evidence type="ECO:0000313" key="4">
    <source>
        <dbReference type="EMBL" id="REF29319.1"/>
    </source>
</evidence>
<keyword evidence="2" id="KW-0812">Transmembrane</keyword>
<dbReference type="AlphaFoldDB" id="A0A3D9UJ26"/>
<reference evidence="4 5" key="1">
    <citation type="submission" date="2018-08" db="EMBL/GenBank/DDBJ databases">
        <title>Sequencing the genomes of 1000 actinobacteria strains.</title>
        <authorList>
            <person name="Klenk H.-P."/>
        </authorList>
    </citation>
    <scope>NUCLEOTIDE SEQUENCE [LARGE SCALE GENOMIC DNA]</scope>
    <source>
        <strain evidence="4 5">DSM 22967</strain>
    </source>
</reference>
<dbReference type="Proteomes" id="UP000256253">
    <property type="component" value="Unassembled WGS sequence"/>
</dbReference>
<dbReference type="EMBL" id="QTUA01000001">
    <property type="protein sequence ID" value="REF29319.1"/>
    <property type="molecule type" value="Genomic_DNA"/>
</dbReference>
<feature type="compositionally biased region" description="Basic and acidic residues" evidence="1">
    <location>
        <begin position="32"/>
        <end position="45"/>
    </location>
</feature>
<sequence>MTVPDPRVEPNVDLDDLDDEYVGNDDGQPDGDEAHGPERAERKPLSWHEARRPFLITVAAIAALVLAVLSGYSLGKPHYPADDSVDAGFARDMTAHHAQAVDMSLTIRSKSTSTDVRTLAYDVVTTQENQRGQMMAWLQTWGLPLAVNGQRMDWMKKTGHHHTGLPQGQMLLADGRMPGMASSAQLQRLSAATGKNAEILYLQLMIVHHRAGVEMAQAAVGAADRPEVVRLARSMVQGQTGEINLMTDMLKQRGAVPWPQGQQSG</sequence>
<comment type="caution">
    <text evidence="4">The sequence shown here is derived from an EMBL/GenBank/DDBJ whole genome shotgun (WGS) entry which is preliminary data.</text>
</comment>
<keyword evidence="5" id="KW-1185">Reference proteome</keyword>
<dbReference type="PANTHER" id="PTHR36933:SF1">
    <property type="entry name" value="SLL0788 PROTEIN"/>
    <property type="match status" value="1"/>
</dbReference>
<feature type="compositionally biased region" description="Basic and acidic residues" evidence="1">
    <location>
        <begin position="1"/>
        <end position="10"/>
    </location>
</feature>
<feature type="domain" description="DUF305" evidence="3">
    <location>
        <begin position="86"/>
        <end position="250"/>
    </location>
</feature>
<evidence type="ECO:0000256" key="1">
    <source>
        <dbReference type="SAM" id="MobiDB-lite"/>
    </source>
</evidence>
<dbReference type="Pfam" id="PF03713">
    <property type="entry name" value="DUF305"/>
    <property type="match status" value="1"/>
</dbReference>
<name>A0A3D9UJ26_9MICO</name>
<keyword evidence="2" id="KW-1133">Transmembrane helix</keyword>
<gene>
    <name evidence="4" type="ORF">DFJ65_0254</name>
</gene>
<dbReference type="InterPro" id="IPR012347">
    <property type="entry name" value="Ferritin-like"/>
</dbReference>
<feature type="region of interest" description="Disordered" evidence="1">
    <location>
        <begin position="1"/>
        <end position="45"/>
    </location>
</feature>
<feature type="transmembrane region" description="Helical" evidence="2">
    <location>
        <begin position="53"/>
        <end position="74"/>
    </location>
</feature>
<dbReference type="InterPro" id="IPR005183">
    <property type="entry name" value="DUF305_CopM-like"/>
</dbReference>
<feature type="compositionally biased region" description="Acidic residues" evidence="1">
    <location>
        <begin position="12"/>
        <end position="31"/>
    </location>
</feature>
<evidence type="ECO:0000259" key="3">
    <source>
        <dbReference type="Pfam" id="PF03713"/>
    </source>
</evidence>
<evidence type="ECO:0000256" key="2">
    <source>
        <dbReference type="SAM" id="Phobius"/>
    </source>
</evidence>
<proteinExistence type="predicted"/>
<protein>
    <submittedName>
        <fullName evidence="4">Uncharacterized protein (DUF305 family)</fullName>
    </submittedName>
</protein>
<accession>A0A3D9UJ26</accession>